<accession>A0A9E8G8K1</accession>
<feature type="transmembrane region" description="Helical" evidence="1">
    <location>
        <begin position="7"/>
        <end position="28"/>
    </location>
</feature>
<organism evidence="2">
    <name type="scientific">Aegilips sp. ZJUH 20220002</name>
    <dbReference type="NCBI Taxonomy" id="2943451"/>
    <lineage>
        <taxon>Eukaryota</taxon>
        <taxon>Metazoa</taxon>
        <taxon>Ecdysozoa</taxon>
        <taxon>Arthropoda</taxon>
        <taxon>Hexapoda</taxon>
        <taxon>Insecta</taxon>
        <taxon>Pterygota</taxon>
        <taxon>Neoptera</taxon>
        <taxon>Endopterygota</taxon>
        <taxon>Hymenoptera</taxon>
        <taxon>Apocrita</taxon>
        <taxon>Proctotrupomorpha</taxon>
        <taxon>Cynipoidea</taxon>
        <taxon>Figitidae</taxon>
        <taxon>Anacharitinae</taxon>
        <taxon>Aegilips</taxon>
    </lineage>
</organism>
<keyword evidence="1" id="KW-0812">Transmembrane</keyword>
<name>A0A9E8G8K1_9HYME</name>
<proteinExistence type="predicted"/>
<gene>
    <name evidence="2" type="primary">atp8</name>
</gene>
<geneLocation type="mitochondrion" evidence="2"/>
<dbReference type="EMBL" id="OM677821">
    <property type="protein sequence ID" value="UZT67428.1"/>
    <property type="molecule type" value="Genomic_DNA"/>
</dbReference>
<reference evidence="2" key="1">
    <citation type="journal article" date="2022" name="Genes (Basel)">
        <title>Novel Gene Rearrangements in the Mitochondrial Genomes of Cynipoid Wasps (Hymenoptera: Cynipoidea).</title>
        <authorList>
            <person name="Shu X."/>
            <person name="Li Z."/>
            <person name="Yuan R."/>
            <person name="Tang P."/>
            <person name="Chen X."/>
        </authorList>
    </citation>
    <scope>NUCLEOTIDE SEQUENCE</scope>
</reference>
<keyword evidence="1" id="KW-0472">Membrane</keyword>
<evidence type="ECO:0000256" key="1">
    <source>
        <dbReference type="SAM" id="Phobius"/>
    </source>
</evidence>
<keyword evidence="1" id="KW-1133">Transmembrane helix</keyword>
<sequence length="51" mass="6494">MPQMKPMNWLILMCWFMINYTMFLYNLYFLNILPNKIYLLKQNKINFILKW</sequence>
<keyword evidence="2" id="KW-0496">Mitochondrion</keyword>
<evidence type="ECO:0000313" key="2">
    <source>
        <dbReference type="EMBL" id="UZT67428.1"/>
    </source>
</evidence>
<dbReference type="AlphaFoldDB" id="A0A9E8G8K1"/>
<reference evidence="2" key="2">
    <citation type="submission" date="2022-02" db="EMBL/GenBank/DDBJ databases">
        <authorList>
            <person name="Shu X.H."/>
            <person name="Li Z.K."/>
            <person name="Tang P."/>
            <person name="Chen X.X."/>
        </authorList>
    </citation>
    <scope>NUCLEOTIDE SEQUENCE</scope>
</reference>
<protein>
    <submittedName>
        <fullName evidence="2">ATP synthase F0 subunit 8</fullName>
    </submittedName>
</protein>